<feature type="transmembrane region" description="Helical" evidence="1">
    <location>
        <begin position="36"/>
        <end position="56"/>
    </location>
</feature>
<keyword evidence="1" id="KW-1133">Transmembrane helix</keyword>
<dbReference type="PANTHER" id="PTHR32251:SF17">
    <property type="entry name" value="STEROID 5-ALPHA REDUCTASE C-TERMINAL DOMAIN-CONTAINING PROTEIN"/>
    <property type="match status" value="1"/>
</dbReference>
<evidence type="ECO:0000256" key="1">
    <source>
        <dbReference type="SAM" id="Phobius"/>
    </source>
</evidence>
<dbReference type="InterPro" id="IPR010721">
    <property type="entry name" value="UstE-like"/>
</dbReference>
<feature type="transmembrane region" description="Helical" evidence="1">
    <location>
        <begin position="213"/>
        <end position="232"/>
    </location>
</feature>
<evidence type="ECO:0000313" key="3">
    <source>
        <dbReference type="Proteomes" id="UP000051213"/>
    </source>
</evidence>
<comment type="caution">
    <text evidence="2">The sequence shown here is derived from an EMBL/GenBank/DDBJ whole genome shotgun (WGS) entry which is preliminary data.</text>
</comment>
<dbReference type="PROSITE" id="PS50244">
    <property type="entry name" value="S5A_REDUCTASE"/>
    <property type="match status" value="1"/>
</dbReference>
<feature type="transmembrane region" description="Helical" evidence="1">
    <location>
        <begin position="130"/>
        <end position="151"/>
    </location>
</feature>
<gene>
    <name evidence="2" type="ORF">ABS24_03880</name>
</gene>
<name>A0A0R2UDQ9_9GAMM</name>
<accession>A0A0R2UDQ9</accession>
<organism evidence="2 3">
    <name type="scientific">SAR92 bacterium BACL26 MAG-121220-bin70</name>
    <dbReference type="NCBI Taxonomy" id="1655626"/>
    <lineage>
        <taxon>Bacteria</taxon>
        <taxon>Pseudomonadati</taxon>
        <taxon>Pseudomonadota</taxon>
        <taxon>Gammaproteobacteria</taxon>
        <taxon>Cellvibrionales</taxon>
        <taxon>Porticoccaceae</taxon>
        <taxon>SAR92 clade</taxon>
    </lineage>
</organism>
<evidence type="ECO:0000313" key="2">
    <source>
        <dbReference type="EMBL" id="KRO95165.1"/>
    </source>
</evidence>
<feature type="transmembrane region" description="Helical" evidence="1">
    <location>
        <begin position="7"/>
        <end position="24"/>
    </location>
</feature>
<dbReference type="GO" id="GO:0016020">
    <property type="term" value="C:membrane"/>
    <property type="evidence" value="ECO:0007669"/>
    <property type="project" value="TreeGrafter"/>
</dbReference>
<dbReference type="Gene3D" id="1.20.120.1630">
    <property type="match status" value="1"/>
</dbReference>
<feature type="transmembrane region" description="Helical" evidence="1">
    <location>
        <begin position="63"/>
        <end position="82"/>
    </location>
</feature>
<dbReference type="PANTHER" id="PTHR32251">
    <property type="entry name" value="3-OXO-5-ALPHA-STEROID 4-DEHYDROGENASE"/>
    <property type="match status" value="1"/>
</dbReference>
<feature type="transmembrane region" description="Helical" evidence="1">
    <location>
        <begin position="88"/>
        <end position="110"/>
    </location>
</feature>
<keyword evidence="1" id="KW-0472">Membrane</keyword>
<dbReference type="AlphaFoldDB" id="A0A0R2UDQ9"/>
<reference evidence="2 3" key="1">
    <citation type="submission" date="2015-10" db="EMBL/GenBank/DDBJ databases">
        <title>Metagenome-Assembled Genomes uncover a global brackish microbiome.</title>
        <authorList>
            <person name="Hugerth L.W."/>
            <person name="Larsson J."/>
            <person name="Alneberg J."/>
            <person name="Lindh M.V."/>
            <person name="Legrand C."/>
            <person name="Pinhassi J."/>
            <person name="Andersson A.F."/>
        </authorList>
    </citation>
    <scope>NUCLEOTIDE SEQUENCE [LARGE SCALE GENOMIC DNA]</scope>
    <source>
        <strain evidence="2">BACL26 MAG-121220-bin70</strain>
    </source>
</reference>
<protein>
    <submittedName>
        <fullName evidence="2">Uncharacterized protein</fullName>
    </submittedName>
</protein>
<dbReference type="Pfam" id="PF06966">
    <property type="entry name" value="DUF1295"/>
    <property type="match status" value="1"/>
</dbReference>
<proteinExistence type="predicted"/>
<sequence>MKKSNSILGILVSLVIGGLILLGGSQGSLKINGLPLFAICGAIGFVLHWLMFVPAYTFQTEHYFDLTGSISYITTVVVAATLSSSLDLRDLIICAMIVIWAVRLGSFLFWRIKKDGQDTRFIVMKTQFIWFLLTWTIGGLWVLVTMAAGLAAITSNVTQELGLLSYFGISLWLFGFVVEVIADRQKRRFKAAPENKGRFIKSGLWAWSQHPNYFGEITLWFGLALVALPVLFGWQLCALISPIFVYVLLTRISGIPLLDRLALKKWGTDPTYLAYIASTPSLILARPKT</sequence>
<keyword evidence="1" id="KW-0812">Transmembrane</keyword>
<dbReference type="Proteomes" id="UP000051213">
    <property type="component" value="Unassembled WGS sequence"/>
</dbReference>
<feature type="transmembrane region" description="Helical" evidence="1">
    <location>
        <begin position="163"/>
        <end position="182"/>
    </location>
</feature>
<dbReference type="EMBL" id="LICA01000103">
    <property type="protein sequence ID" value="KRO95165.1"/>
    <property type="molecule type" value="Genomic_DNA"/>
</dbReference>